<protein>
    <submittedName>
        <fullName evidence="1">Uncharacterized protein</fullName>
    </submittedName>
</protein>
<dbReference type="GeneID" id="97407292"/>
<dbReference type="EMBL" id="AEJB01000361">
    <property type="protein sequence ID" value="ELP66148.1"/>
    <property type="molecule type" value="Genomic_DNA"/>
</dbReference>
<evidence type="ECO:0000313" key="2">
    <source>
        <dbReference type="Proteomes" id="UP000010931"/>
    </source>
</evidence>
<proteinExistence type="predicted"/>
<gene>
    <name evidence="1" type="ORF">STRTUCAR8_01613</name>
</gene>
<keyword evidence="2" id="KW-1185">Reference proteome</keyword>
<dbReference type="PATRIC" id="fig|698760.3.peg.5151"/>
<evidence type="ECO:0000313" key="1">
    <source>
        <dbReference type="EMBL" id="ELP66148.1"/>
    </source>
</evidence>
<dbReference type="AlphaFoldDB" id="L7F3J3"/>
<name>L7F3J3_STRT8</name>
<accession>L7F3J3</accession>
<dbReference type="Proteomes" id="UP000010931">
    <property type="component" value="Unassembled WGS sequence"/>
</dbReference>
<reference evidence="1 2" key="1">
    <citation type="journal article" date="2011" name="Plasmid">
        <title>Streptomyces turgidiscabies Car8 contains a modular pathogenicity island that shares virulence genes with other actinobacterial plant pathogens.</title>
        <authorList>
            <person name="Huguet-Tapia J.C."/>
            <person name="Badger J.H."/>
            <person name="Loria R."/>
            <person name="Pettis G.S."/>
        </authorList>
    </citation>
    <scope>NUCLEOTIDE SEQUENCE [LARGE SCALE GENOMIC DNA]</scope>
    <source>
        <strain evidence="1 2">Car8</strain>
    </source>
</reference>
<organism evidence="1 2">
    <name type="scientific">Streptomyces turgidiscabies (strain Car8)</name>
    <dbReference type="NCBI Taxonomy" id="698760"/>
    <lineage>
        <taxon>Bacteria</taxon>
        <taxon>Bacillati</taxon>
        <taxon>Actinomycetota</taxon>
        <taxon>Actinomycetes</taxon>
        <taxon>Kitasatosporales</taxon>
        <taxon>Streptomycetaceae</taxon>
        <taxon>Streptomyces</taxon>
    </lineage>
</organism>
<comment type="caution">
    <text evidence="1">The sequence shown here is derived from an EMBL/GenBank/DDBJ whole genome shotgun (WGS) entry which is preliminary data.</text>
</comment>
<dbReference type="RefSeq" id="WP_006379083.1">
    <property type="nucleotide sequence ID" value="NZ_AEJB01000361.1"/>
</dbReference>
<sequence length="177" mass="20312">MTFEAATEFLQGIEAGQRVSLFDPDAVNFRNQWMPEFVLHGEQPNLPYNRICRNQNHFRIYMREHLEIVGFISNLCACELAEGRKRLAVWEMPEDAKHVMSATGFDNGKHYEERQTWQSTMCGVLWETTGGRSWHPEGHLSYPYPVHWPKITCPGCVMREGKPPEEIDGVKVFGGAA</sequence>